<protein>
    <recommendedName>
        <fullName evidence="4">F-box domain-containing protein</fullName>
    </recommendedName>
</protein>
<evidence type="ECO:0000256" key="1">
    <source>
        <dbReference type="SAM" id="MobiDB-lite"/>
    </source>
</evidence>
<dbReference type="InterPro" id="IPR032675">
    <property type="entry name" value="LRR_dom_sf"/>
</dbReference>
<accession>A0A4S4L232</accession>
<dbReference type="Gene3D" id="3.80.10.10">
    <property type="entry name" value="Ribonuclease Inhibitor"/>
    <property type="match status" value="1"/>
</dbReference>
<evidence type="ECO:0008006" key="4">
    <source>
        <dbReference type="Google" id="ProtNLM"/>
    </source>
</evidence>
<dbReference type="AlphaFoldDB" id="A0A4S4L232"/>
<evidence type="ECO:0000313" key="3">
    <source>
        <dbReference type="Proteomes" id="UP000308199"/>
    </source>
</evidence>
<dbReference type="Proteomes" id="UP000308199">
    <property type="component" value="Unassembled WGS sequence"/>
</dbReference>
<organism evidence="2 3">
    <name type="scientific">Phellinidium pouzarii</name>
    <dbReference type="NCBI Taxonomy" id="167371"/>
    <lineage>
        <taxon>Eukaryota</taxon>
        <taxon>Fungi</taxon>
        <taxon>Dikarya</taxon>
        <taxon>Basidiomycota</taxon>
        <taxon>Agaricomycotina</taxon>
        <taxon>Agaricomycetes</taxon>
        <taxon>Hymenochaetales</taxon>
        <taxon>Hymenochaetaceae</taxon>
        <taxon>Phellinidium</taxon>
    </lineage>
</organism>
<evidence type="ECO:0000313" key="2">
    <source>
        <dbReference type="EMBL" id="THH04841.1"/>
    </source>
</evidence>
<proteinExistence type="predicted"/>
<reference evidence="2 3" key="1">
    <citation type="submission" date="2019-02" db="EMBL/GenBank/DDBJ databases">
        <title>Genome sequencing of the rare red list fungi Phellinidium pouzarii.</title>
        <authorList>
            <person name="Buettner E."/>
            <person name="Kellner H."/>
        </authorList>
    </citation>
    <scope>NUCLEOTIDE SEQUENCE [LARGE SCALE GENOMIC DNA]</scope>
    <source>
        <strain evidence="2 3">DSM 108285</strain>
    </source>
</reference>
<keyword evidence="3" id="KW-1185">Reference proteome</keyword>
<sequence>MGELKPVDVCGAVQGKEDHSSEGISIFSSSRSGSNNSQKDTRLSPIQNLVPDILTHIFMLATTDIRGMFEWNRMTPNNVAAVSRHWRALAISHAMLWTAFRPSGHSRFPWEKLFLYLTRSGQAPLDLEFRELHLAKDYTQLASFLHNNQHRCKHINIRSKDADSFNLLEGGMKMEIELINTPLLKTLHVQLEGQESVHVRIQPSPSLTVLNLSDPFSLHFGDLTTLSLTHVTLTSVSMSANDCLTLLRICPALIEFSASLYGETDEDETHEDICILNLISFHLFTAKSSTVQYILQPLHFPSLKHLFLRTKGDGIVSTLIARSRCFLESVELEGIMTDDIIQCLEQSPSLERLAVGWYNGIGGIPERDMVTHLTLKRGYQLCPKLKSIKFVDLDLAEYAEEVETMIASRWNAEEGTRCLVNASFISCNLDHVQDFDRYCAEGLDLKIESSIFLY</sequence>
<dbReference type="EMBL" id="SGPK01000307">
    <property type="protein sequence ID" value="THH04841.1"/>
    <property type="molecule type" value="Genomic_DNA"/>
</dbReference>
<feature type="compositionally biased region" description="Low complexity" evidence="1">
    <location>
        <begin position="22"/>
        <end position="37"/>
    </location>
</feature>
<comment type="caution">
    <text evidence="2">The sequence shown here is derived from an EMBL/GenBank/DDBJ whole genome shotgun (WGS) entry which is preliminary data.</text>
</comment>
<dbReference type="OrthoDB" id="3365698at2759"/>
<dbReference type="SUPFAM" id="SSF52047">
    <property type="entry name" value="RNI-like"/>
    <property type="match status" value="1"/>
</dbReference>
<name>A0A4S4L232_9AGAM</name>
<feature type="region of interest" description="Disordered" evidence="1">
    <location>
        <begin position="20"/>
        <end position="42"/>
    </location>
</feature>
<gene>
    <name evidence="2" type="ORF">EW145_g5229</name>
</gene>